<dbReference type="AlphaFoldDB" id="A0A8C0HQT2"/>
<reference evidence="2" key="2">
    <citation type="submission" date="2025-09" db="UniProtKB">
        <authorList>
            <consortium name="Ensembl"/>
        </authorList>
    </citation>
    <scope>IDENTIFICATION</scope>
</reference>
<feature type="region of interest" description="Disordered" evidence="1">
    <location>
        <begin position="43"/>
        <end position="65"/>
    </location>
</feature>
<proteinExistence type="predicted"/>
<evidence type="ECO:0000256" key="1">
    <source>
        <dbReference type="SAM" id="MobiDB-lite"/>
    </source>
</evidence>
<dbReference type="Ensembl" id="ENSBJAT00000023308.1">
    <property type="protein sequence ID" value="ENSBJAP00000022673.1"/>
    <property type="gene ID" value="ENSBJAG00000014709.1"/>
</dbReference>
<accession>A0A8C0HQT2</accession>
<feature type="compositionally biased region" description="Acidic residues" evidence="1">
    <location>
        <begin position="43"/>
        <end position="56"/>
    </location>
</feature>
<name>A0A8C0HQT2_9AVES</name>
<dbReference type="Proteomes" id="UP000694555">
    <property type="component" value="Unplaced"/>
</dbReference>
<protein>
    <submittedName>
        <fullName evidence="2">Uncharacterized protein</fullName>
    </submittedName>
</protein>
<evidence type="ECO:0000313" key="2">
    <source>
        <dbReference type="Ensembl" id="ENSBJAP00000022673.1"/>
    </source>
</evidence>
<reference evidence="2" key="1">
    <citation type="submission" date="2025-08" db="UniProtKB">
        <authorList>
            <consortium name="Ensembl"/>
        </authorList>
    </citation>
    <scope>IDENTIFICATION</scope>
</reference>
<organism evidence="2 3">
    <name type="scientific">Buteo japonicus</name>
    <dbReference type="NCBI Taxonomy" id="224669"/>
    <lineage>
        <taxon>Eukaryota</taxon>
        <taxon>Metazoa</taxon>
        <taxon>Chordata</taxon>
        <taxon>Craniata</taxon>
        <taxon>Vertebrata</taxon>
        <taxon>Euteleostomi</taxon>
        <taxon>Archelosauria</taxon>
        <taxon>Archosauria</taxon>
        <taxon>Dinosauria</taxon>
        <taxon>Saurischia</taxon>
        <taxon>Theropoda</taxon>
        <taxon>Coelurosauria</taxon>
        <taxon>Aves</taxon>
        <taxon>Neognathae</taxon>
        <taxon>Neoaves</taxon>
        <taxon>Telluraves</taxon>
        <taxon>Accipitrimorphae</taxon>
        <taxon>Accipitriformes</taxon>
        <taxon>Accipitridae</taxon>
        <taxon>Accipitrinae</taxon>
        <taxon>Buteo</taxon>
    </lineage>
</organism>
<keyword evidence="3" id="KW-1185">Reference proteome</keyword>
<evidence type="ECO:0000313" key="3">
    <source>
        <dbReference type="Proteomes" id="UP000694555"/>
    </source>
</evidence>
<sequence length="101" mass="11216">GKAGRETADHEKLCRVQYIFAYKCASCILQYLSRCVVGASLESIEEEEEEEDENNPADEVSSRPKEGVYQIVGTLSEAESAKPHFAEEIYAVSKSLISDCH</sequence>